<gene>
    <name evidence="2" type="ordered locus">Celal_3797</name>
</gene>
<keyword evidence="1" id="KW-0812">Transmembrane</keyword>
<dbReference type="Proteomes" id="UP000008634">
    <property type="component" value="Chromosome"/>
</dbReference>
<sequence length="237" mass="26759">MKRLLKGILKAILVLLGLMIAVFAIVYFVYNEKVPVGENPQEADALAYKMLNAINQKAYEDTRYLEWSFAGGGHRYKWDKQKGLVVVKWDNYSVNLNLNDTYLSEVTKNNAEVTAKEARDTFHIAWEYFNNDSFWLVAPFKVFDEGTTRSLVTLEDGSQGLMISYNSGGSTPGDSYVWKLNEEGFPVNYKMWVSIIPIGGLEATWEGWKTMENGVSLPASHKIGPISLSMGEVRAYN</sequence>
<reference evidence="2 3" key="1">
    <citation type="journal article" date="2010" name="Stand. Genomic Sci.">
        <title>Complete genome sequence of Cellulophaga algicola type strain (IC166).</title>
        <authorList>
            <person name="Abt B."/>
            <person name="Lu M."/>
            <person name="Misra M."/>
            <person name="Han C."/>
            <person name="Nolan M."/>
            <person name="Lucas S."/>
            <person name="Hammon N."/>
            <person name="Deshpande S."/>
            <person name="Cheng J.F."/>
            <person name="Tapia R."/>
            <person name="Goodwin L."/>
            <person name="Pitluck S."/>
            <person name="Liolios K."/>
            <person name="Pagani I."/>
            <person name="Ivanova N."/>
            <person name="Mavromatis K."/>
            <person name="Ovchinikova G."/>
            <person name="Pati A."/>
            <person name="Chen A."/>
            <person name="Palaniappan K."/>
            <person name="Land M."/>
            <person name="Hauser L."/>
            <person name="Chang Y.J."/>
            <person name="Jeffries C.D."/>
            <person name="Detter J.C."/>
            <person name="Brambilla E."/>
            <person name="Rohde M."/>
            <person name="Tindall B.J."/>
            <person name="Goker M."/>
            <person name="Woyke T."/>
            <person name="Bristow J."/>
            <person name="Eisen J.A."/>
            <person name="Markowitz V."/>
            <person name="Hugenholtz P."/>
            <person name="Kyrpides N.C."/>
            <person name="Klenk H.P."/>
            <person name="Lapidus A."/>
        </authorList>
    </citation>
    <scope>NUCLEOTIDE SEQUENCE [LARGE SCALE GENOMIC DNA]</scope>
    <source>
        <strain evidence="3">DSM 14237 / IC166 / ACAM 630</strain>
    </source>
</reference>
<dbReference type="OrthoDB" id="933657at2"/>
<dbReference type="EMBL" id="CP002453">
    <property type="protein sequence ID" value="ADV51046.1"/>
    <property type="molecule type" value="Genomic_DNA"/>
</dbReference>
<protein>
    <submittedName>
        <fullName evidence="2">Uncharacterized protein</fullName>
    </submittedName>
</protein>
<accession>E6XBD3</accession>
<dbReference type="eggNOG" id="ENOG502Z7WC">
    <property type="taxonomic scope" value="Bacteria"/>
</dbReference>
<keyword evidence="3" id="KW-1185">Reference proteome</keyword>
<evidence type="ECO:0000313" key="3">
    <source>
        <dbReference type="Proteomes" id="UP000008634"/>
    </source>
</evidence>
<dbReference type="RefSeq" id="WP_013552496.1">
    <property type="nucleotide sequence ID" value="NC_014934.1"/>
</dbReference>
<organism evidence="2 3">
    <name type="scientific">Cellulophaga algicola (strain DSM 14237 / IC166 / ACAM 630)</name>
    <dbReference type="NCBI Taxonomy" id="688270"/>
    <lineage>
        <taxon>Bacteria</taxon>
        <taxon>Pseudomonadati</taxon>
        <taxon>Bacteroidota</taxon>
        <taxon>Flavobacteriia</taxon>
        <taxon>Flavobacteriales</taxon>
        <taxon>Flavobacteriaceae</taxon>
        <taxon>Cellulophaga</taxon>
    </lineage>
</organism>
<evidence type="ECO:0000256" key="1">
    <source>
        <dbReference type="SAM" id="Phobius"/>
    </source>
</evidence>
<name>E6XBD3_CELAD</name>
<dbReference type="AlphaFoldDB" id="E6XBD3"/>
<keyword evidence="1" id="KW-1133">Transmembrane helix</keyword>
<keyword evidence="1" id="KW-0472">Membrane</keyword>
<dbReference type="KEGG" id="cao:Celal_3797"/>
<feature type="transmembrane region" description="Helical" evidence="1">
    <location>
        <begin position="12"/>
        <end position="30"/>
    </location>
</feature>
<proteinExistence type="predicted"/>
<evidence type="ECO:0000313" key="2">
    <source>
        <dbReference type="EMBL" id="ADV51046.1"/>
    </source>
</evidence>
<dbReference type="HOGENOM" id="CLU_1110401_0_0_10"/>
<dbReference type="STRING" id="688270.Celal_3797"/>